<dbReference type="Proteomes" id="UP000535543">
    <property type="component" value="Unassembled WGS sequence"/>
</dbReference>
<dbReference type="PROSITE" id="PS50977">
    <property type="entry name" value="HTH_TETR_2"/>
    <property type="match status" value="1"/>
</dbReference>
<dbReference type="InterPro" id="IPR036271">
    <property type="entry name" value="Tet_transcr_reg_TetR-rel_C_sf"/>
</dbReference>
<feature type="DNA-binding region" description="H-T-H motif" evidence="4">
    <location>
        <begin position="48"/>
        <end position="67"/>
    </location>
</feature>
<dbReference type="Gene3D" id="1.10.10.60">
    <property type="entry name" value="Homeodomain-like"/>
    <property type="match status" value="1"/>
</dbReference>
<dbReference type="GO" id="GO:0000976">
    <property type="term" value="F:transcription cis-regulatory region binding"/>
    <property type="evidence" value="ECO:0007669"/>
    <property type="project" value="TreeGrafter"/>
</dbReference>
<feature type="domain" description="HTH tetR-type" evidence="6">
    <location>
        <begin position="25"/>
        <end position="85"/>
    </location>
</feature>
<keyword evidence="3" id="KW-0804">Transcription</keyword>
<dbReference type="InterPro" id="IPR009057">
    <property type="entry name" value="Homeodomain-like_sf"/>
</dbReference>
<dbReference type="SUPFAM" id="SSF48498">
    <property type="entry name" value="Tetracyclin repressor-like, C-terminal domain"/>
    <property type="match status" value="1"/>
</dbReference>
<protein>
    <submittedName>
        <fullName evidence="7">TetR/AcrR family transcriptional regulator</fullName>
    </submittedName>
</protein>
<evidence type="ECO:0000256" key="4">
    <source>
        <dbReference type="PROSITE-ProRule" id="PRU00335"/>
    </source>
</evidence>
<evidence type="ECO:0000256" key="2">
    <source>
        <dbReference type="ARBA" id="ARBA00023125"/>
    </source>
</evidence>
<dbReference type="Gene3D" id="1.10.357.10">
    <property type="entry name" value="Tetracycline Repressor, domain 2"/>
    <property type="match status" value="1"/>
</dbReference>
<evidence type="ECO:0000259" key="6">
    <source>
        <dbReference type="PROSITE" id="PS50977"/>
    </source>
</evidence>
<evidence type="ECO:0000313" key="7">
    <source>
        <dbReference type="EMBL" id="NMN97426.1"/>
    </source>
</evidence>
<evidence type="ECO:0000313" key="8">
    <source>
        <dbReference type="Proteomes" id="UP000535543"/>
    </source>
</evidence>
<keyword evidence="1" id="KW-0805">Transcription regulation</keyword>
<dbReference type="InterPro" id="IPR001647">
    <property type="entry name" value="HTH_TetR"/>
</dbReference>
<reference evidence="7 8" key="2">
    <citation type="submission" date="2020-06" db="EMBL/GenBank/DDBJ databases">
        <title>Antribacter stalactiti gen. nov., sp. nov., a new member of the family Nacardiaceae isolated from a cave.</title>
        <authorList>
            <person name="Kim I.S."/>
        </authorList>
    </citation>
    <scope>NUCLEOTIDE SEQUENCE [LARGE SCALE GENOMIC DNA]</scope>
    <source>
        <strain evidence="7 8">YC2-7</strain>
    </source>
</reference>
<name>A0A848KI14_9NOCA</name>
<dbReference type="PRINTS" id="PR00455">
    <property type="entry name" value="HTHTETR"/>
</dbReference>
<evidence type="ECO:0000256" key="1">
    <source>
        <dbReference type="ARBA" id="ARBA00023015"/>
    </source>
</evidence>
<proteinExistence type="predicted"/>
<dbReference type="AlphaFoldDB" id="A0A848KI14"/>
<organism evidence="7 8">
    <name type="scientific">Antrihabitans stalactiti</name>
    <dbReference type="NCBI Taxonomy" id="2584121"/>
    <lineage>
        <taxon>Bacteria</taxon>
        <taxon>Bacillati</taxon>
        <taxon>Actinomycetota</taxon>
        <taxon>Actinomycetes</taxon>
        <taxon>Mycobacteriales</taxon>
        <taxon>Nocardiaceae</taxon>
        <taxon>Antrihabitans</taxon>
    </lineage>
</organism>
<evidence type="ECO:0000256" key="5">
    <source>
        <dbReference type="SAM" id="MobiDB-lite"/>
    </source>
</evidence>
<feature type="region of interest" description="Disordered" evidence="5">
    <location>
        <begin position="1"/>
        <end position="24"/>
    </location>
</feature>
<keyword evidence="8" id="KW-1185">Reference proteome</keyword>
<evidence type="ECO:0000256" key="3">
    <source>
        <dbReference type="ARBA" id="ARBA00023163"/>
    </source>
</evidence>
<comment type="caution">
    <text evidence="7">The sequence shown here is derived from an EMBL/GenBank/DDBJ whole genome shotgun (WGS) entry which is preliminary data.</text>
</comment>
<dbReference type="PANTHER" id="PTHR30055">
    <property type="entry name" value="HTH-TYPE TRANSCRIPTIONAL REGULATOR RUTR"/>
    <property type="match status" value="1"/>
</dbReference>
<accession>A0A848KI14</accession>
<reference evidence="7 8" key="1">
    <citation type="submission" date="2019-05" db="EMBL/GenBank/DDBJ databases">
        <authorList>
            <person name="Lee S.D."/>
        </authorList>
    </citation>
    <scope>NUCLEOTIDE SEQUENCE [LARGE SCALE GENOMIC DNA]</scope>
    <source>
        <strain evidence="7 8">YC2-7</strain>
    </source>
</reference>
<dbReference type="Pfam" id="PF00440">
    <property type="entry name" value="TetR_N"/>
    <property type="match status" value="1"/>
</dbReference>
<dbReference type="EMBL" id="VCQU01000007">
    <property type="protein sequence ID" value="NMN97426.1"/>
    <property type="molecule type" value="Genomic_DNA"/>
</dbReference>
<gene>
    <name evidence="7" type="ORF">FGL95_20525</name>
</gene>
<dbReference type="InterPro" id="IPR050109">
    <property type="entry name" value="HTH-type_TetR-like_transc_reg"/>
</dbReference>
<dbReference type="PANTHER" id="PTHR30055:SF234">
    <property type="entry name" value="HTH-TYPE TRANSCRIPTIONAL REGULATOR BETI"/>
    <property type="match status" value="1"/>
</dbReference>
<keyword evidence="2 4" id="KW-0238">DNA-binding</keyword>
<sequence length="225" mass="24938">MTADPNVDADSAPRRGRPKEAGLAERRRRQIVESAYVVFAERGYEATGISDLAAHAGVGQGTVYRYFASKREILDHVFDFSVERLFEAVDPETLASTPTSLAELVETIQLAANRAFALIEREPEFLRLILVEASAIDQELKDRVLGLEQLAANFLVKSLRRGIKSGFVRSDVDPQVFAHMILMLILPGLLQELRGEGSPENRERYIGAVVHIMMRGLCAPMTVSV</sequence>
<dbReference type="RefSeq" id="WP_169590280.1">
    <property type="nucleotide sequence ID" value="NZ_VCQU01000007.1"/>
</dbReference>
<dbReference type="SUPFAM" id="SSF46689">
    <property type="entry name" value="Homeodomain-like"/>
    <property type="match status" value="1"/>
</dbReference>
<dbReference type="GO" id="GO:0003700">
    <property type="term" value="F:DNA-binding transcription factor activity"/>
    <property type="evidence" value="ECO:0007669"/>
    <property type="project" value="TreeGrafter"/>
</dbReference>